<evidence type="ECO:0000313" key="3">
    <source>
        <dbReference type="EMBL" id="GLP96333.1"/>
    </source>
</evidence>
<dbReference type="PANTHER" id="PTHR48079">
    <property type="entry name" value="PROTEIN YEEZ"/>
    <property type="match status" value="1"/>
</dbReference>
<evidence type="ECO:0000256" key="1">
    <source>
        <dbReference type="SAM" id="MobiDB-lite"/>
    </source>
</evidence>
<gene>
    <name evidence="3" type="ORF">GCM10007895_16390</name>
</gene>
<dbReference type="AlphaFoldDB" id="A0AA37RWG1"/>
<dbReference type="InterPro" id="IPR051783">
    <property type="entry name" value="NAD(P)-dependent_oxidoreduct"/>
</dbReference>
<sequence length="288" mass="31278">MKILILGMGHIGKALAAELSYLGHQVSGTTTTPAKVKDLQALVSEVHVLKGEEKEKVAAAAKDVDAIIVTVAPNVRQTRTPEERELHYRKVLQLSCENAAAACPRVIFLSSFSVYGDGGKGQAPIDESTPTANHEEPSSKYYQAGERAVLASERGCVLRFPDMYGAPGDMDFEQRVKLAIEFFGGKALFSADAPLYAIHFEDVAKSVIHAVNHELCGIYNVCDQNNLPASNQVIFDAICDANGWQRLDFLGQIKAPNRKISAQKIYDTGFAVGHPDPNRHWAAQGAES</sequence>
<dbReference type="Pfam" id="PF01370">
    <property type="entry name" value="Epimerase"/>
    <property type="match status" value="1"/>
</dbReference>
<protein>
    <recommendedName>
        <fullName evidence="2">NAD-dependent epimerase/dehydratase domain-containing protein</fullName>
    </recommendedName>
</protein>
<dbReference type="Proteomes" id="UP001161422">
    <property type="component" value="Unassembled WGS sequence"/>
</dbReference>
<dbReference type="GO" id="GO:0004029">
    <property type="term" value="F:aldehyde dehydrogenase (NAD+) activity"/>
    <property type="evidence" value="ECO:0007669"/>
    <property type="project" value="TreeGrafter"/>
</dbReference>
<name>A0AA37RWG1_9GAMM</name>
<dbReference type="InterPro" id="IPR001509">
    <property type="entry name" value="Epimerase_deHydtase"/>
</dbReference>
<evidence type="ECO:0000259" key="2">
    <source>
        <dbReference type="Pfam" id="PF01370"/>
    </source>
</evidence>
<dbReference type="GO" id="GO:0005737">
    <property type="term" value="C:cytoplasm"/>
    <property type="evidence" value="ECO:0007669"/>
    <property type="project" value="TreeGrafter"/>
</dbReference>
<evidence type="ECO:0000313" key="4">
    <source>
        <dbReference type="Proteomes" id="UP001161422"/>
    </source>
</evidence>
<comment type="caution">
    <text evidence="3">The sequence shown here is derived from an EMBL/GenBank/DDBJ whole genome shotgun (WGS) entry which is preliminary data.</text>
</comment>
<dbReference type="InterPro" id="IPR036291">
    <property type="entry name" value="NAD(P)-bd_dom_sf"/>
</dbReference>
<reference evidence="3" key="1">
    <citation type="journal article" date="2014" name="Int. J. Syst. Evol. Microbiol.">
        <title>Complete genome sequence of Corynebacterium casei LMG S-19264T (=DSM 44701T), isolated from a smear-ripened cheese.</title>
        <authorList>
            <consortium name="US DOE Joint Genome Institute (JGI-PGF)"/>
            <person name="Walter F."/>
            <person name="Albersmeier A."/>
            <person name="Kalinowski J."/>
            <person name="Ruckert C."/>
        </authorList>
    </citation>
    <scope>NUCLEOTIDE SEQUENCE</scope>
    <source>
        <strain evidence="3">NBRC 101628</strain>
    </source>
</reference>
<dbReference type="EMBL" id="BSNC01000004">
    <property type="protein sequence ID" value="GLP96333.1"/>
    <property type="molecule type" value="Genomic_DNA"/>
</dbReference>
<keyword evidence="4" id="KW-1185">Reference proteome</keyword>
<dbReference type="PANTHER" id="PTHR48079:SF6">
    <property type="entry name" value="NAD(P)-BINDING DOMAIN-CONTAINING PROTEIN-RELATED"/>
    <property type="match status" value="1"/>
</dbReference>
<dbReference type="Gene3D" id="3.40.50.720">
    <property type="entry name" value="NAD(P)-binding Rossmann-like Domain"/>
    <property type="match status" value="1"/>
</dbReference>
<proteinExistence type="predicted"/>
<feature type="region of interest" description="Disordered" evidence="1">
    <location>
        <begin position="120"/>
        <end position="139"/>
    </location>
</feature>
<organism evidence="3 4">
    <name type="scientific">Paraferrimonas sedimenticola</name>
    <dbReference type="NCBI Taxonomy" id="375674"/>
    <lineage>
        <taxon>Bacteria</taxon>
        <taxon>Pseudomonadati</taxon>
        <taxon>Pseudomonadota</taxon>
        <taxon>Gammaproteobacteria</taxon>
        <taxon>Alteromonadales</taxon>
        <taxon>Ferrimonadaceae</taxon>
        <taxon>Paraferrimonas</taxon>
    </lineage>
</organism>
<dbReference type="SUPFAM" id="SSF51735">
    <property type="entry name" value="NAD(P)-binding Rossmann-fold domains"/>
    <property type="match status" value="1"/>
</dbReference>
<accession>A0AA37RWG1</accession>
<dbReference type="RefSeq" id="WP_095505230.1">
    <property type="nucleotide sequence ID" value="NZ_BSNC01000004.1"/>
</dbReference>
<reference evidence="3" key="2">
    <citation type="submission" date="2023-01" db="EMBL/GenBank/DDBJ databases">
        <title>Draft genome sequence of Paraferrimonas sedimenticola strain NBRC 101628.</title>
        <authorList>
            <person name="Sun Q."/>
            <person name="Mori K."/>
        </authorList>
    </citation>
    <scope>NUCLEOTIDE SEQUENCE</scope>
    <source>
        <strain evidence="3">NBRC 101628</strain>
    </source>
</reference>
<feature type="domain" description="NAD-dependent epimerase/dehydratase" evidence="2">
    <location>
        <begin position="3"/>
        <end position="221"/>
    </location>
</feature>